<gene>
    <name evidence="5" type="ORF">GCM10011425_38970</name>
</gene>
<evidence type="ECO:0008006" key="7">
    <source>
        <dbReference type="Google" id="ProtNLM"/>
    </source>
</evidence>
<feature type="domain" description="DUF7830" evidence="4">
    <location>
        <begin position="17"/>
        <end position="81"/>
    </location>
</feature>
<dbReference type="AlphaFoldDB" id="A0A917N319"/>
<dbReference type="InterPro" id="IPR057151">
    <property type="entry name" value="DUF7829"/>
</dbReference>
<organism evidence="5 6">
    <name type="scientific">Mucilaginibacter galii</name>
    <dbReference type="NCBI Taxonomy" id="2005073"/>
    <lineage>
        <taxon>Bacteria</taxon>
        <taxon>Pseudomonadati</taxon>
        <taxon>Bacteroidota</taxon>
        <taxon>Sphingobacteriia</taxon>
        <taxon>Sphingobacteriales</taxon>
        <taxon>Sphingobacteriaceae</taxon>
        <taxon>Mucilaginibacter</taxon>
    </lineage>
</organism>
<name>A0A917N319_9SPHI</name>
<keyword evidence="1" id="KW-0175">Coiled coil</keyword>
<feature type="coiled-coil region" evidence="1">
    <location>
        <begin position="266"/>
        <end position="293"/>
    </location>
</feature>
<dbReference type="Pfam" id="PF19500">
    <property type="entry name" value="DUF6035"/>
    <property type="match status" value="1"/>
</dbReference>
<dbReference type="InterPro" id="IPR057152">
    <property type="entry name" value="DUF7830"/>
</dbReference>
<keyword evidence="6" id="KW-1185">Reference proteome</keyword>
<evidence type="ECO:0000256" key="1">
    <source>
        <dbReference type="SAM" id="Coils"/>
    </source>
</evidence>
<dbReference type="Pfam" id="PF25169">
    <property type="entry name" value="DUF7830"/>
    <property type="match status" value="1"/>
</dbReference>
<reference evidence="5" key="1">
    <citation type="journal article" date="2014" name="Int. J. Syst. Evol. Microbiol.">
        <title>Complete genome sequence of Corynebacterium casei LMG S-19264T (=DSM 44701T), isolated from a smear-ripened cheese.</title>
        <authorList>
            <consortium name="US DOE Joint Genome Institute (JGI-PGF)"/>
            <person name="Walter F."/>
            <person name="Albersmeier A."/>
            <person name="Kalinowski J."/>
            <person name="Ruckert C."/>
        </authorList>
    </citation>
    <scope>NUCLEOTIDE SEQUENCE</scope>
    <source>
        <strain evidence="5">CCM 8711</strain>
    </source>
</reference>
<sequence>MGYERAINLAYDEVADEILNAENIFRSAKDSFEIRRQYHTGEIKLSCVECRQTLGVSTSKYDRLFFKHHPNADYCILKDESLTPYEMFQLDELHKFRESDRHKFLKSKIAQLLKDEDGVDPASVIADKKFFFSGKEKRRPDVYAIFRNRQLVFEIQLSNLPLKYILDRYNFYKDKGMYLIWILDDFDVQSQTQMVRDVKYLNSYHNFFNLDENAKAFGLSCTYKKPVINSKEQIVTPWIKETVRLQCLRFDPETVQAYYFDFELEKRLQEQRLREIIAERKASEEKQRELELQQESEFKANHIIKEIARYKRLGWSYHDFDEKFDDMDEYDLDNLNRLLGFNEKCKDGKPLFNYYFATLKKGEHNFGSFLMNEKRIEVNVDLIDNGGNTIFHDLIRNDNLIYKYGLIKGLLKRGYQLQPEDFKLYNERGRNTPLETEAELLLFEFACKVKQPYLIDTLYYHDRVFFTIASAKEGKMINFRLKGFKNLAINAISNYQKHWVYLELAFKHYGVWNEIINNDTKDTFKKKLANFYGSMPVQDHSIDKAVKILFPELFR</sequence>
<evidence type="ECO:0000259" key="2">
    <source>
        <dbReference type="Pfam" id="PF19500"/>
    </source>
</evidence>
<evidence type="ECO:0000313" key="6">
    <source>
        <dbReference type="Proteomes" id="UP000662074"/>
    </source>
</evidence>
<protein>
    <recommendedName>
        <fullName evidence="7">Competence protein</fullName>
    </recommendedName>
</protein>
<evidence type="ECO:0000259" key="4">
    <source>
        <dbReference type="Pfam" id="PF25169"/>
    </source>
</evidence>
<feature type="domain" description="DUF6035" evidence="2">
    <location>
        <begin position="87"/>
        <end position="262"/>
    </location>
</feature>
<dbReference type="EMBL" id="BMDO01000015">
    <property type="protein sequence ID" value="GGI52685.1"/>
    <property type="molecule type" value="Genomic_DNA"/>
</dbReference>
<accession>A0A917N319</accession>
<evidence type="ECO:0000259" key="3">
    <source>
        <dbReference type="Pfam" id="PF25167"/>
    </source>
</evidence>
<dbReference type="InterPro" id="IPR046099">
    <property type="entry name" value="DUF6035"/>
</dbReference>
<reference evidence="5" key="2">
    <citation type="submission" date="2020-09" db="EMBL/GenBank/DDBJ databases">
        <authorList>
            <person name="Sun Q."/>
            <person name="Sedlacek I."/>
        </authorList>
    </citation>
    <scope>NUCLEOTIDE SEQUENCE</scope>
    <source>
        <strain evidence="5">CCM 8711</strain>
    </source>
</reference>
<dbReference type="Proteomes" id="UP000662074">
    <property type="component" value="Unassembled WGS sequence"/>
</dbReference>
<proteinExistence type="predicted"/>
<dbReference type="RefSeq" id="WP_188418788.1">
    <property type="nucleotide sequence ID" value="NZ_BMDO01000015.1"/>
</dbReference>
<dbReference type="Pfam" id="PF25167">
    <property type="entry name" value="DUF7829"/>
    <property type="match status" value="1"/>
</dbReference>
<comment type="caution">
    <text evidence="5">The sequence shown here is derived from an EMBL/GenBank/DDBJ whole genome shotgun (WGS) entry which is preliminary data.</text>
</comment>
<feature type="domain" description="DUF7829" evidence="3">
    <location>
        <begin position="328"/>
        <end position="552"/>
    </location>
</feature>
<evidence type="ECO:0000313" key="5">
    <source>
        <dbReference type="EMBL" id="GGI52685.1"/>
    </source>
</evidence>